<feature type="region of interest" description="Disordered" evidence="1">
    <location>
        <begin position="48"/>
        <end position="84"/>
    </location>
</feature>
<dbReference type="EMBL" id="FTMP01000001">
    <property type="protein sequence ID" value="SIP89327.1"/>
    <property type="molecule type" value="Genomic_DNA"/>
</dbReference>
<reference evidence="3 4" key="1">
    <citation type="submission" date="2017-01" db="EMBL/GenBank/DDBJ databases">
        <authorList>
            <person name="Mah S.A."/>
            <person name="Swanson W.J."/>
            <person name="Moy G.W."/>
            <person name="Vacquier V.D."/>
        </authorList>
    </citation>
    <scope>NUCLEOTIDE SEQUENCE [LARGE SCALE GENOMIC DNA]</scope>
    <source>
        <strain evidence="3 4">RU36E</strain>
    </source>
</reference>
<name>A0A1N6NBB2_AQUAC</name>
<dbReference type="InterPro" id="IPR049191">
    <property type="entry name" value="SutA_RBD"/>
</dbReference>
<dbReference type="RefSeq" id="WP_076423520.1">
    <property type="nucleotide sequence ID" value="NZ_FTMP01000001.1"/>
</dbReference>
<evidence type="ECO:0000313" key="4">
    <source>
        <dbReference type="Proteomes" id="UP000185841"/>
    </source>
</evidence>
<protein>
    <recommendedName>
        <fullName evidence="2">Transcriptional regulator SutA RNAP-binding domain-containing protein</fullName>
    </recommendedName>
</protein>
<feature type="region of interest" description="Disordered" evidence="1">
    <location>
        <begin position="1"/>
        <end position="21"/>
    </location>
</feature>
<gene>
    <name evidence="3" type="ORF">SAMN05878282_101192</name>
</gene>
<proteinExistence type="predicted"/>
<evidence type="ECO:0000256" key="1">
    <source>
        <dbReference type="SAM" id="MobiDB-lite"/>
    </source>
</evidence>
<feature type="domain" description="Transcriptional regulator SutA RNAP-binding" evidence="2">
    <location>
        <begin position="16"/>
        <end position="38"/>
    </location>
</feature>
<sequence>MGHPIFPDAPSRDMTKAQERQAELDAQIEAFLANGGQIMAFDNLRRPVDSSPWRSKSIHPAQQAPAEVQPLRAKPAGKAVSAPEQSAQAVETAANQPEVLLQEPTPVEPVEAEQSDERLAVKIIIEAALGGSPRVIARNLQIPLPRCRAIARQYHVQFRA</sequence>
<dbReference type="Pfam" id="PF20661">
    <property type="entry name" value="SutA-RBD"/>
    <property type="match status" value="1"/>
</dbReference>
<evidence type="ECO:0000259" key="2">
    <source>
        <dbReference type="Pfam" id="PF20661"/>
    </source>
</evidence>
<feature type="compositionally biased region" description="Basic and acidic residues" evidence="1">
    <location>
        <begin position="10"/>
        <end position="21"/>
    </location>
</feature>
<dbReference type="AlphaFoldDB" id="A0A1N6NBB2"/>
<organism evidence="3 4">
    <name type="scientific">Aquipseudomonas alcaligenes</name>
    <name type="common">Pseudomonas alcaligenes</name>
    <dbReference type="NCBI Taxonomy" id="43263"/>
    <lineage>
        <taxon>Bacteria</taxon>
        <taxon>Pseudomonadati</taxon>
        <taxon>Pseudomonadota</taxon>
        <taxon>Gammaproteobacteria</taxon>
        <taxon>Pseudomonadales</taxon>
        <taxon>Pseudomonadaceae</taxon>
        <taxon>Aquipseudomonas</taxon>
    </lineage>
</organism>
<dbReference type="Proteomes" id="UP000185841">
    <property type="component" value="Unassembled WGS sequence"/>
</dbReference>
<evidence type="ECO:0000313" key="3">
    <source>
        <dbReference type="EMBL" id="SIP89327.1"/>
    </source>
</evidence>
<accession>A0A1N6NBB2</accession>